<evidence type="ECO:0000259" key="1">
    <source>
        <dbReference type="Pfam" id="PF01878"/>
    </source>
</evidence>
<feature type="domain" description="EVE" evidence="1">
    <location>
        <begin position="2"/>
        <end position="148"/>
    </location>
</feature>
<proteinExistence type="predicted"/>
<dbReference type="EMBL" id="MFLF01000012">
    <property type="protein sequence ID" value="OGG59908.1"/>
    <property type="molecule type" value="Genomic_DNA"/>
</dbReference>
<evidence type="ECO:0000313" key="3">
    <source>
        <dbReference type="Proteomes" id="UP000178794"/>
    </source>
</evidence>
<protein>
    <submittedName>
        <fullName evidence="2">EVE domain-containing protein</fullName>
    </submittedName>
</protein>
<organism evidence="2 3">
    <name type="scientific">Candidatus Kaiserbacteria bacterium RIFCSPHIGHO2_02_FULL_50_50</name>
    <dbReference type="NCBI Taxonomy" id="1798492"/>
    <lineage>
        <taxon>Bacteria</taxon>
        <taxon>Candidatus Kaiseribacteriota</taxon>
    </lineage>
</organism>
<dbReference type="Proteomes" id="UP000178794">
    <property type="component" value="Unassembled WGS sequence"/>
</dbReference>
<dbReference type="Pfam" id="PF01878">
    <property type="entry name" value="EVE"/>
    <property type="match status" value="1"/>
</dbReference>
<dbReference type="InterPro" id="IPR052181">
    <property type="entry name" value="5hmC_binding"/>
</dbReference>
<dbReference type="InterPro" id="IPR002740">
    <property type="entry name" value="EVE_domain"/>
</dbReference>
<name>A0A1F6DEQ1_9BACT</name>
<dbReference type="SUPFAM" id="SSF88697">
    <property type="entry name" value="PUA domain-like"/>
    <property type="match status" value="1"/>
</dbReference>
<gene>
    <name evidence="2" type="ORF">A3C89_03125</name>
</gene>
<dbReference type="InterPro" id="IPR015947">
    <property type="entry name" value="PUA-like_sf"/>
</dbReference>
<dbReference type="Gene3D" id="3.10.590.10">
    <property type="entry name" value="ph1033 like domains"/>
    <property type="match status" value="1"/>
</dbReference>
<comment type="caution">
    <text evidence="2">The sequence shown here is derived from an EMBL/GenBank/DDBJ whole genome shotgun (WGS) entry which is preliminary data.</text>
</comment>
<dbReference type="InterPro" id="IPR047197">
    <property type="entry name" value="THYN1-like_EVE"/>
</dbReference>
<dbReference type="PANTHER" id="PTHR14087:SF7">
    <property type="entry name" value="THYMOCYTE NUCLEAR PROTEIN 1"/>
    <property type="match status" value="1"/>
</dbReference>
<dbReference type="CDD" id="cd21133">
    <property type="entry name" value="EVE"/>
    <property type="match status" value="1"/>
</dbReference>
<dbReference type="AlphaFoldDB" id="A0A1F6DEQ1"/>
<dbReference type="PANTHER" id="PTHR14087">
    <property type="entry name" value="THYMOCYTE NUCLEAR PROTEIN 1"/>
    <property type="match status" value="1"/>
</dbReference>
<accession>A0A1F6DEQ1</accession>
<evidence type="ECO:0000313" key="2">
    <source>
        <dbReference type="EMBL" id="OGG59908.1"/>
    </source>
</evidence>
<reference evidence="2 3" key="1">
    <citation type="journal article" date="2016" name="Nat. Commun.">
        <title>Thousands of microbial genomes shed light on interconnected biogeochemical processes in an aquifer system.</title>
        <authorList>
            <person name="Anantharaman K."/>
            <person name="Brown C.T."/>
            <person name="Hug L.A."/>
            <person name="Sharon I."/>
            <person name="Castelle C.J."/>
            <person name="Probst A.J."/>
            <person name="Thomas B.C."/>
            <person name="Singh A."/>
            <person name="Wilkins M.J."/>
            <person name="Karaoz U."/>
            <person name="Brodie E.L."/>
            <person name="Williams K.H."/>
            <person name="Hubbard S.S."/>
            <person name="Banfield J.F."/>
        </authorList>
    </citation>
    <scope>NUCLEOTIDE SEQUENCE [LARGE SCALE GENOMIC DNA]</scope>
</reference>
<sequence length="150" mass="16990">MNYWLMKVEPDTYSIDDLARDGVYAWDGVRNYQARNFMRDAMRVGDKVLFYASNAKPSGVVGLAKIASVPRADPTQFDQSSHYFDQKATTEKPRWVLVDVAFVKKFAPPVTLAEIKLDPTLAGMLLVRPGQRLSIQSVTKKHYEHIVQLA</sequence>